<dbReference type="HOGENOM" id="CLU_033666_15_1_1"/>
<organism evidence="1 2">
    <name type="scientific">Collybiopsis luxurians FD-317 M1</name>
    <dbReference type="NCBI Taxonomy" id="944289"/>
    <lineage>
        <taxon>Eukaryota</taxon>
        <taxon>Fungi</taxon>
        <taxon>Dikarya</taxon>
        <taxon>Basidiomycota</taxon>
        <taxon>Agaricomycotina</taxon>
        <taxon>Agaricomycetes</taxon>
        <taxon>Agaricomycetidae</taxon>
        <taxon>Agaricales</taxon>
        <taxon>Marasmiineae</taxon>
        <taxon>Omphalotaceae</taxon>
        <taxon>Collybiopsis</taxon>
        <taxon>Collybiopsis luxurians</taxon>
    </lineage>
</organism>
<evidence type="ECO:0000313" key="1">
    <source>
        <dbReference type="EMBL" id="KIK55744.1"/>
    </source>
</evidence>
<keyword evidence="2" id="KW-1185">Reference proteome</keyword>
<proteinExistence type="predicted"/>
<protein>
    <recommendedName>
        <fullName evidence="3">Tc1-like transposase DDE domain-containing protein</fullName>
    </recommendedName>
</protein>
<evidence type="ECO:0008006" key="3">
    <source>
        <dbReference type="Google" id="ProtNLM"/>
    </source>
</evidence>
<evidence type="ECO:0000313" key="2">
    <source>
        <dbReference type="Proteomes" id="UP000053593"/>
    </source>
</evidence>
<accession>A0A0D0C0A9</accession>
<dbReference type="AlphaFoldDB" id="A0A0D0C0A9"/>
<dbReference type="EMBL" id="KN834803">
    <property type="protein sequence ID" value="KIK55744.1"/>
    <property type="molecule type" value="Genomic_DNA"/>
</dbReference>
<dbReference type="GO" id="GO:0003676">
    <property type="term" value="F:nucleic acid binding"/>
    <property type="evidence" value="ECO:0007669"/>
    <property type="project" value="InterPro"/>
</dbReference>
<gene>
    <name evidence="1" type="ORF">GYMLUDRAFT_119473</name>
</gene>
<dbReference type="InterPro" id="IPR036397">
    <property type="entry name" value="RNaseH_sf"/>
</dbReference>
<feature type="non-terminal residue" evidence="1">
    <location>
        <position position="1"/>
    </location>
</feature>
<reference evidence="1 2" key="1">
    <citation type="submission" date="2014-04" db="EMBL/GenBank/DDBJ databases">
        <title>Evolutionary Origins and Diversification of the Mycorrhizal Mutualists.</title>
        <authorList>
            <consortium name="DOE Joint Genome Institute"/>
            <consortium name="Mycorrhizal Genomics Consortium"/>
            <person name="Kohler A."/>
            <person name="Kuo A."/>
            <person name="Nagy L.G."/>
            <person name="Floudas D."/>
            <person name="Copeland A."/>
            <person name="Barry K.W."/>
            <person name="Cichocki N."/>
            <person name="Veneault-Fourrey C."/>
            <person name="LaButti K."/>
            <person name="Lindquist E.A."/>
            <person name="Lipzen A."/>
            <person name="Lundell T."/>
            <person name="Morin E."/>
            <person name="Murat C."/>
            <person name="Riley R."/>
            <person name="Ohm R."/>
            <person name="Sun H."/>
            <person name="Tunlid A."/>
            <person name="Henrissat B."/>
            <person name="Grigoriev I.V."/>
            <person name="Hibbett D.S."/>
            <person name="Martin F."/>
        </authorList>
    </citation>
    <scope>NUCLEOTIDE SEQUENCE [LARGE SCALE GENOMIC DNA]</scope>
    <source>
        <strain evidence="1 2">FD-317 M1</strain>
    </source>
</reference>
<dbReference type="OrthoDB" id="2904555at2759"/>
<feature type="non-terminal residue" evidence="1">
    <location>
        <position position="70"/>
    </location>
</feature>
<dbReference type="Gene3D" id="3.30.420.10">
    <property type="entry name" value="Ribonuclease H-like superfamily/Ribonuclease H"/>
    <property type="match status" value="1"/>
</dbReference>
<dbReference type="Proteomes" id="UP000053593">
    <property type="component" value="Unassembled WGS sequence"/>
</dbReference>
<name>A0A0D0C0A9_9AGAR</name>
<sequence length="70" mass="7849">RKGEPLGERGIQQTVKYGGGNIMVWGCMGMNGQQYVDILDNNLLESIEILAIDPQIAIFQQDNNFKHISK</sequence>